<dbReference type="SMART" id="SM00271">
    <property type="entry name" value="DnaJ"/>
    <property type="match status" value="1"/>
</dbReference>
<keyword evidence="5" id="KW-1185">Reference proteome</keyword>
<feature type="non-terminal residue" evidence="4">
    <location>
        <position position="321"/>
    </location>
</feature>
<dbReference type="InterPro" id="IPR036869">
    <property type="entry name" value="J_dom_sf"/>
</dbReference>
<dbReference type="InterPro" id="IPR051339">
    <property type="entry name" value="DnaJ_subfamily_B"/>
</dbReference>
<dbReference type="SUPFAM" id="SSF49493">
    <property type="entry name" value="HSP40/DnaJ peptide-binding domain"/>
    <property type="match status" value="2"/>
</dbReference>
<evidence type="ECO:0000313" key="4">
    <source>
        <dbReference type="EMBL" id="KAJ1972620.1"/>
    </source>
</evidence>
<dbReference type="PANTHER" id="PTHR24078:SF553">
    <property type="entry name" value="DNAJ HOMOLOG SUBFAMILY B MEMBER 5"/>
    <property type="match status" value="1"/>
</dbReference>
<keyword evidence="1" id="KW-0143">Chaperone</keyword>
<dbReference type="InterPro" id="IPR002939">
    <property type="entry name" value="DnaJ_C"/>
</dbReference>
<feature type="region of interest" description="Disordered" evidence="2">
    <location>
        <begin position="168"/>
        <end position="191"/>
    </location>
</feature>
<evidence type="ECO:0000259" key="3">
    <source>
        <dbReference type="PROSITE" id="PS50076"/>
    </source>
</evidence>
<dbReference type="GO" id="GO:0051087">
    <property type="term" value="F:protein-folding chaperone binding"/>
    <property type="evidence" value="ECO:0007669"/>
    <property type="project" value="TreeGrafter"/>
</dbReference>
<dbReference type="GO" id="GO:0006457">
    <property type="term" value="P:protein folding"/>
    <property type="evidence" value="ECO:0007669"/>
    <property type="project" value="InterPro"/>
</dbReference>
<dbReference type="Proteomes" id="UP001151582">
    <property type="component" value="Unassembled WGS sequence"/>
</dbReference>
<dbReference type="GO" id="GO:0006413">
    <property type="term" value="P:translational initiation"/>
    <property type="evidence" value="ECO:0007669"/>
    <property type="project" value="TreeGrafter"/>
</dbReference>
<dbReference type="GO" id="GO:0051082">
    <property type="term" value="F:unfolded protein binding"/>
    <property type="evidence" value="ECO:0007669"/>
    <property type="project" value="InterPro"/>
</dbReference>
<dbReference type="InterPro" id="IPR001623">
    <property type="entry name" value="DnaJ_domain"/>
</dbReference>
<dbReference type="OrthoDB" id="10250354at2759"/>
<feature type="domain" description="J" evidence="3">
    <location>
        <begin position="4"/>
        <end position="70"/>
    </location>
</feature>
<dbReference type="PRINTS" id="PR00625">
    <property type="entry name" value="JDOMAIN"/>
</dbReference>
<dbReference type="Gene3D" id="1.10.287.110">
    <property type="entry name" value="DnaJ domain"/>
    <property type="match status" value="1"/>
</dbReference>
<organism evidence="4 5">
    <name type="scientific">Dimargaris verticillata</name>
    <dbReference type="NCBI Taxonomy" id="2761393"/>
    <lineage>
        <taxon>Eukaryota</taxon>
        <taxon>Fungi</taxon>
        <taxon>Fungi incertae sedis</taxon>
        <taxon>Zoopagomycota</taxon>
        <taxon>Kickxellomycotina</taxon>
        <taxon>Dimargaritomycetes</taxon>
        <taxon>Dimargaritales</taxon>
        <taxon>Dimargaritaceae</taxon>
        <taxon>Dimargaris</taxon>
    </lineage>
</organism>
<dbReference type="Gene3D" id="2.60.260.20">
    <property type="entry name" value="Urease metallochaperone UreE, N-terminal domain"/>
    <property type="match status" value="2"/>
</dbReference>
<feature type="region of interest" description="Disordered" evidence="2">
    <location>
        <begin position="70"/>
        <end position="90"/>
    </location>
</feature>
<dbReference type="AlphaFoldDB" id="A0A9W8AZ16"/>
<proteinExistence type="predicted"/>
<gene>
    <name evidence="4" type="primary">SIS1</name>
    <name evidence="4" type="ORF">H4R34_005350</name>
</gene>
<evidence type="ECO:0000256" key="1">
    <source>
        <dbReference type="ARBA" id="ARBA00023186"/>
    </source>
</evidence>
<dbReference type="FunFam" id="1.10.287.110:FF:000072">
    <property type="entry name" value="DnaJ family protein"/>
    <property type="match status" value="1"/>
</dbReference>
<dbReference type="PANTHER" id="PTHR24078">
    <property type="entry name" value="DNAJ HOMOLOG SUBFAMILY C MEMBER"/>
    <property type="match status" value="1"/>
</dbReference>
<accession>A0A9W8AZ16</accession>
<evidence type="ECO:0000313" key="5">
    <source>
        <dbReference type="Proteomes" id="UP001151582"/>
    </source>
</evidence>
<dbReference type="InterPro" id="IPR018253">
    <property type="entry name" value="DnaJ_domain_CS"/>
</dbReference>
<dbReference type="FunFam" id="2.60.260.20:FF:000002">
    <property type="entry name" value="Dnaj homolog subfamily b member"/>
    <property type="match status" value="1"/>
</dbReference>
<dbReference type="CDD" id="cd10747">
    <property type="entry name" value="DnaJ_C"/>
    <property type="match status" value="1"/>
</dbReference>
<dbReference type="Pfam" id="PF00226">
    <property type="entry name" value="DnaJ"/>
    <property type="match status" value="1"/>
</dbReference>
<dbReference type="CDD" id="cd06257">
    <property type="entry name" value="DnaJ"/>
    <property type="match status" value="1"/>
</dbReference>
<dbReference type="SUPFAM" id="SSF46565">
    <property type="entry name" value="Chaperone J-domain"/>
    <property type="match status" value="1"/>
</dbReference>
<feature type="compositionally biased region" description="Gly residues" evidence="2">
    <location>
        <begin position="75"/>
        <end position="90"/>
    </location>
</feature>
<dbReference type="Pfam" id="PF01556">
    <property type="entry name" value="DnaJ_C"/>
    <property type="match status" value="1"/>
</dbReference>
<reference evidence="4" key="1">
    <citation type="submission" date="2022-07" db="EMBL/GenBank/DDBJ databases">
        <title>Phylogenomic reconstructions and comparative analyses of Kickxellomycotina fungi.</title>
        <authorList>
            <person name="Reynolds N.K."/>
            <person name="Stajich J.E."/>
            <person name="Barry K."/>
            <person name="Grigoriev I.V."/>
            <person name="Crous P."/>
            <person name="Smith M.E."/>
        </authorList>
    </citation>
    <scope>NUCLEOTIDE SEQUENCE</scope>
    <source>
        <strain evidence="4">RSA 567</strain>
    </source>
</reference>
<name>A0A9W8AZ16_9FUNG</name>
<evidence type="ECO:0000256" key="2">
    <source>
        <dbReference type="SAM" id="MobiDB-lite"/>
    </source>
</evidence>
<dbReference type="PROSITE" id="PS50076">
    <property type="entry name" value="DNAJ_2"/>
    <property type="match status" value="1"/>
</dbReference>
<protein>
    <submittedName>
        <fullName evidence="4">Molecular chaperone (DnaJ super)</fullName>
    </submittedName>
</protein>
<sequence>MAKDYYGILGVSKDATEDQIKKAYRKEALKWHPDRNPDSKEMADKKFKEVSEAYEVLSDKGKRQIYDQFGEEGLKGGGSGGGGGPGGAGGFGGFPGGTFSFSTSGGGGGFRPFTPSNAEDIFAQFFSAGNGSGFGFRTQTNGDMSSFMSSGGGGSPYMDMDSGFGGFPFGGHSHRQQPRRSPVAPPPVQRPLPVSLEELYTGTTKKLKVKRHIVDQATGRQVPAEKILTVDIKKGWKPGTKIKFAGAGDESPGGHTQDIEFTLQEKPHPVFKRDGDNLSVRIDLPLVEALTGFKRSIQTLDGRSLSIQDNGQVVRPGQTRR</sequence>
<dbReference type="PROSITE" id="PS00636">
    <property type="entry name" value="DNAJ_1"/>
    <property type="match status" value="1"/>
</dbReference>
<dbReference type="InterPro" id="IPR008971">
    <property type="entry name" value="HSP40/DnaJ_pept-bd"/>
</dbReference>
<dbReference type="EMBL" id="JANBQB010001007">
    <property type="protein sequence ID" value="KAJ1972620.1"/>
    <property type="molecule type" value="Genomic_DNA"/>
</dbReference>
<comment type="caution">
    <text evidence="4">The sequence shown here is derived from an EMBL/GenBank/DDBJ whole genome shotgun (WGS) entry which is preliminary data.</text>
</comment>
<dbReference type="GO" id="GO:0005829">
    <property type="term" value="C:cytosol"/>
    <property type="evidence" value="ECO:0007669"/>
    <property type="project" value="TreeGrafter"/>
</dbReference>